<keyword evidence="5" id="KW-0227">DNA damage</keyword>
<dbReference type="CDD" id="cd03468">
    <property type="entry name" value="PolY_like"/>
    <property type="match status" value="1"/>
</dbReference>
<organism evidence="10 11">
    <name type="scientific">Roseibium limicola</name>
    <dbReference type="NCBI Taxonomy" id="2816037"/>
    <lineage>
        <taxon>Bacteria</taxon>
        <taxon>Pseudomonadati</taxon>
        <taxon>Pseudomonadota</taxon>
        <taxon>Alphaproteobacteria</taxon>
        <taxon>Hyphomicrobiales</taxon>
        <taxon>Stappiaceae</taxon>
        <taxon>Roseibium</taxon>
    </lineage>
</organism>
<proteinExistence type="inferred from homology"/>
<evidence type="ECO:0000256" key="6">
    <source>
        <dbReference type="ARBA" id="ARBA00025589"/>
    </source>
</evidence>
<comment type="catalytic activity">
    <reaction evidence="7">
        <text>DNA(n) + a 2'-deoxyribonucleoside 5'-triphosphate = DNA(n+1) + diphosphate</text>
        <dbReference type="Rhea" id="RHEA:22508"/>
        <dbReference type="Rhea" id="RHEA-COMP:17339"/>
        <dbReference type="Rhea" id="RHEA-COMP:17340"/>
        <dbReference type="ChEBI" id="CHEBI:33019"/>
        <dbReference type="ChEBI" id="CHEBI:61560"/>
        <dbReference type="ChEBI" id="CHEBI:173112"/>
        <dbReference type="EC" id="2.7.7.7"/>
    </reaction>
</comment>
<keyword evidence="11" id="KW-1185">Reference proteome</keyword>
<dbReference type="SUPFAM" id="SSF56672">
    <property type="entry name" value="DNA/RNA polymerases"/>
    <property type="match status" value="1"/>
</dbReference>
<feature type="domain" description="DNA polymerase Y-family little finger" evidence="9">
    <location>
        <begin position="240"/>
        <end position="343"/>
    </location>
</feature>
<dbReference type="InterPro" id="IPR043502">
    <property type="entry name" value="DNA/RNA_pol_sf"/>
</dbReference>
<evidence type="ECO:0000256" key="7">
    <source>
        <dbReference type="ARBA" id="ARBA00049244"/>
    </source>
</evidence>
<dbReference type="Gene3D" id="3.40.1170.60">
    <property type="match status" value="1"/>
</dbReference>
<evidence type="ECO:0000259" key="8">
    <source>
        <dbReference type="Pfam" id="PF00817"/>
    </source>
</evidence>
<dbReference type="InterPro" id="IPR043128">
    <property type="entry name" value="Rev_trsase/Diguanyl_cyclase"/>
</dbReference>
<dbReference type="PANTHER" id="PTHR35369">
    <property type="entry name" value="BLR3025 PROTEIN-RELATED"/>
    <property type="match status" value="1"/>
</dbReference>
<comment type="similarity">
    <text evidence="2">Belongs to the DNA polymerase type-Y family.</text>
</comment>
<dbReference type="InterPro" id="IPR050356">
    <property type="entry name" value="SulA_CellDiv_inhibitor"/>
</dbReference>
<gene>
    <name evidence="10" type="ORF">J0X15_09980</name>
</gene>
<evidence type="ECO:0000256" key="1">
    <source>
        <dbReference type="ARBA" id="ARBA00001946"/>
    </source>
</evidence>
<evidence type="ECO:0000256" key="2">
    <source>
        <dbReference type="ARBA" id="ARBA00010945"/>
    </source>
</evidence>
<evidence type="ECO:0000256" key="4">
    <source>
        <dbReference type="ARBA" id="ARBA00012417"/>
    </source>
</evidence>
<dbReference type="AlphaFoldDB" id="A0A939J956"/>
<comment type="function">
    <text evidence="6">Poorly processive, error-prone DNA polymerase involved in untargeted mutagenesis. Copies undamaged DNA at stalled replication forks, which arise in vivo from mismatched or misaligned primer ends. These misaligned primers can be extended by PolIV. Exhibits no 3'-5' exonuclease (proofreading) activity. May be involved in translesional synthesis, in conjunction with the beta clamp from PolIII.</text>
</comment>
<comment type="caution">
    <text evidence="10">The sequence shown here is derived from an EMBL/GenBank/DDBJ whole genome shotgun (WGS) entry which is preliminary data.</text>
</comment>
<evidence type="ECO:0000256" key="5">
    <source>
        <dbReference type="ARBA" id="ARBA00022763"/>
    </source>
</evidence>
<accession>A0A939J956</accession>
<sequence>MFNGIRKRVISMWFPRLASDRILRVRAVDGPFALTLKTDNANRLYCLNARADRQGLHRGMSYSDARAFCPDLQSAPADLLADTRFLHTLRRWAVRYCPWVGIEGDDGLVLDITGSAHLFAGEDRMLADIRQRLMRAGISVRLGLADTRGAAWALSHHGEGVGEPGNPLAALANLPVAALRLEQGTVTALQRLGLRTIGNIEETERAPLARRFGPALLRRLDQAMGRQPEEVSPLADPVHYGVRMTLPEPIGLVDDVTGVTERLLERLCAKLIRNEAGVRILNLTLYRVDQGAHTVELRLARPLCDVQRILSLFARGISEVDAGFGIDQMRLEAVEVAHLPPEQVSHVSSDRQNQLDDLISRIGTRIGLENVQRFLPVESHIPERAFAIVPAVLKSQPGGWAVERPRPVRLFPPEPIVGQGNLPPDSFRWRRMPFTTARRTGPERIAPEWWLDDDNWCAGIRDYWKVETWQGRRLWLFYTPQNPGWYVQGEFA</sequence>
<dbReference type="Gene3D" id="3.30.70.270">
    <property type="match status" value="1"/>
</dbReference>
<dbReference type="InterPro" id="IPR017961">
    <property type="entry name" value="DNA_pol_Y-fam_little_finger"/>
</dbReference>
<feature type="domain" description="UmuC" evidence="8">
    <location>
        <begin position="31"/>
        <end position="155"/>
    </location>
</feature>
<dbReference type="GO" id="GO:0003684">
    <property type="term" value="F:damaged DNA binding"/>
    <property type="evidence" value="ECO:0007669"/>
    <property type="project" value="InterPro"/>
</dbReference>
<dbReference type="Pfam" id="PF11799">
    <property type="entry name" value="IMS_C"/>
    <property type="match status" value="1"/>
</dbReference>
<dbReference type="Proteomes" id="UP000664779">
    <property type="component" value="Unassembled WGS sequence"/>
</dbReference>
<protein>
    <recommendedName>
        <fullName evidence="4">DNA-directed DNA polymerase</fullName>
        <ecNumber evidence="4">2.7.7.7</ecNumber>
    </recommendedName>
</protein>
<dbReference type="Pfam" id="PF00817">
    <property type="entry name" value="IMS"/>
    <property type="match status" value="1"/>
</dbReference>
<evidence type="ECO:0000313" key="11">
    <source>
        <dbReference type="Proteomes" id="UP000664779"/>
    </source>
</evidence>
<evidence type="ECO:0000256" key="3">
    <source>
        <dbReference type="ARBA" id="ARBA00011245"/>
    </source>
</evidence>
<evidence type="ECO:0000313" key="10">
    <source>
        <dbReference type="EMBL" id="MBO0345549.1"/>
    </source>
</evidence>
<reference evidence="10" key="1">
    <citation type="submission" date="2021-03" db="EMBL/GenBank/DDBJ databases">
        <title>Roseibium sp. CAU 1637 isolated from Incheon.</title>
        <authorList>
            <person name="Kim W."/>
        </authorList>
    </citation>
    <scope>NUCLEOTIDE SEQUENCE</scope>
    <source>
        <strain evidence="10">CAU 1637</strain>
    </source>
</reference>
<evidence type="ECO:0000259" key="9">
    <source>
        <dbReference type="Pfam" id="PF11799"/>
    </source>
</evidence>
<dbReference type="GO" id="GO:0006281">
    <property type="term" value="P:DNA repair"/>
    <property type="evidence" value="ECO:0007669"/>
    <property type="project" value="InterPro"/>
</dbReference>
<dbReference type="PANTHER" id="PTHR35369:SF2">
    <property type="entry name" value="BLR3025 PROTEIN"/>
    <property type="match status" value="1"/>
</dbReference>
<dbReference type="EMBL" id="JAFLNF010000004">
    <property type="protein sequence ID" value="MBO0345549.1"/>
    <property type="molecule type" value="Genomic_DNA"/>
</dbReference>
<dbReference type="InterPro" id="IPR001126">
    <property type="entry name" value="UmuC"/>
</dbReference>
<comment type="cofactor">
    <cofactor evidence="1">
        <name>Mg(2+)</name>
        <dbReference type="ChEBI" id="CHEBI:18420"/>
    </cofactor>
</comment>
<comment type="subunit">
    <text evidence="3">Monomer.</text>
</comment>
<dbReference type="EC" id="2.7.7.7" evidence="4"/>
<name>A0A939J956_9HYPH</name>